<accession>A0ABW5K8V8</accession>
<dbReference type="Proteomes" id="UP001597394">
    <property type="component" value="Unassembled WGS sequence"/>
</dbReference>
<dbReference type="EMBL" id="JBHULG010000002">
    <property type="protein sequence ID" value="MFD2545251.1"/>
    <property type="molecule type" value="Genomic_DNA"/>
</dbReference>
<keyword evidence="2" id="KW-1185">Reference proteome</keyword>
<dbReference type="RefSeq" id="WP_255929179.1">
    <property type="nucleotide sequence ID" value="NZ_JANFQP010000002.1"/>
</dbReference>
<comment type="caution">
    <text evidence="1">The sequence shown here is derived from an EMBL/GenBank/DDBJ whole genome shotgun (WGS) entry which is preliminary data.</text>
</comment>
<sequence>MARVNKNGLISGGIAHLVYVNQGDRNILRSKPDQVRQSANTKKAASIFGYISKRDAQYRRKLMQLCKLVTDDRYAYRHRSQFYKMATSHRQTLEGPVSIVEGEPKMMEGFGFNRHTEWQKICRFFPEIQLDEEARTLSITIPELVWNREVKPPKKMSSATVRLICIAALPDQENYQNIELLQEVDLEIGSGKGIEETHFTLTDIPEGQLLFVIGEIRFQQTRIQQISPLLCAANSYLWGGKIEKRE</sequence>
<name>A0ABW5K8V8_9FLAO</name>
<organism evidence="1 2">
    <name type="scientific">Kaistella montana</name>
    <dbReference type="NCBI Taxonomy" id="1849733"/>
    <lineage>
        <taxon>Bacteria</taxon>
        <taxon>Pseudomonadati</taxon>
        <taxon>Bacteroidota</taxon>
        <taxon>Flavobacteriia</taxon>
        <taxon>Flavobacteriales</taxon>
        <taxon>Weeksellaceae</taxon>
        <taxon>Chryseobacterium group</taxon>
        <taxon>Kaistella</taxon>
    </lineage>
</organism>
<protein>
    <submittedName>
        <fullName evidence="1">Uncharacterized protein</fullName>
    </submittedName>
</protein>
<evidence type="ECO:0000313" key="2">
    <source>
        <dbReference type="Proteomes" id="UP001597394"/>
    </source>
</evidence>
<gene>
    <name evidence="1" type="ORF">ACFSO8_07235</name>
</gene>
<proteinExistence type="predicted"/>
<evidence type="ECO:0000313" key="1">
    <source>
        <dbReference type="EMBL" id="MFD2545251.1"/>
    </source>
</evidence>
<reference evidence="2" key="1">
    <citation type="journal article" date="2019" name="Int. J. Syst. Evol. Microbiol.">
        <title>The Global Catalogue of Microorganisms (GCM) 10K type strain sequencing project: providing services to taxonomists for standard genome sequencing and annotation.</title>
        <authorList>
            <consortium name="The Broad Institute Genomics Platform"/>
            <consortium name="The Broad Institute Genome Sequencing Center for Infectious Disease"/>
            <person name="Wu L."/>
            <person name="Ma J."/>
        </authorList>
    </citation>
    <scope>NUCLEOTIDE SEQUENCE [LARGE SCALE GENOMIC DNA]</scope>
    <source>
        <strain evidence="2">KCTC 52204</strain>
    </source>
</reference>